<dbReference type="InterPro" id="IPR025877">
    <property type="entry name" value="MobA-like_NTP_Trfase"/>
</dbReference>
<accession>A0A9E2NYW5</accession>
<dbReference type="PANTHER" id="PTHR43777:SF1">
    <property type="entry name" value="MOLYBDENUM COFACTOR CYTIDYLYLTRANSFERASE"/>
    <property type="match status" value="1"/>
</dbReference>
<dbReference type="Gene3D" id="3.90.550.10">
    <property type="entry name" value="Spore Coat Polysaccharide Biosynthesis Protein SpsA, Chain A"/>
    <property type="match status" value="1"/>
</dbReference>
<organism evidence="2 3">
    <name type="scientific">Candidatus Fusobacterium pullicola</name>
    <dbReference type="NCBI Taxonomy" id="2838601"/>
    <lineage>
        <taxon>Bacteria</taxon>
        <taxon>Fusobacteriati</taxon>
        <taxon>Fusobacteriota</taxon>
        <taxon>Fusobacteriia</taxon>
        <taxon>Fusobacteriales</taxon>
        <taxon>Fusobacteriaceae</taxon>
        <taxon>Fusobacterium</taxon>
    </lineage>
</organism>
<dbReference type="Pfam" id="PF19842">
    <property type="entry name" value="YqeC"/>
    <property type="match status" value="1"/>
</dbReference>
<protein>
    <submittedName>
        <fullName evidence="2">Selenium-dependent hydroxylase accessory protein YqeC</fullName>
    </submittedName>
</protein>
<evidence type="ECO:0000313" key="3">
    <source>
        <dbReference type="Proteomes" id="UP000724657"/>
    </source>
</evidence>
<dbReference type="AlphaFoldDB" id="A0A9E2NYW5"/>
<proteinExistence type="predicted"/>
<feature type="domain" description="MobA-like NTP transferase" evidence="1">
    <location>
        <begin position="243"/>
        <end position="396"/>
    </location>
</feature>
<dbReference type="SUPFAM" id="SSF53448">
    <property type="entry name" value="Nucleotide-diphospho-sugar transferases"/>
    <property type="match status" value="1"/>
</dbReference>
<dbReference type="GO" id="GO:0016779">
    <property type="term" value="F:nucleotidyltransferase activity"/>
    <property type="evidence" value="ECO:0007669"/>
    <property type="project" value="UniProtKB-ARBA"/>
</dbReference>
<dbReference type="NCBIfam" id="TIGR03172">
    <property type="entry name" value="selenium cofactor biosynthesis protein YqeC"/>
    <property type="match status" value="1"/>
</dbReference>
<sequence>MLLKEFDIKKGDIITITGAGGKTSLMFSLARELASLGRVLVTTTTKIYVPHPDNFEELITSDSKIKGNNKNIIIYGERIENSKLYSLSYEKIFDLKEKFDYILIEGDGAKELKIKAWNDTEPCIPSFSNKVIGVVNLDILNLKLNESNIHRFEIFKEKFKNFINMIVDKEFLVDYIFKGDFFKNSSSNNKYIFFNGIDGDNYLNRFSTALEVCNLLYKKNLSYKLILGSIKEGTFFKYSPTDAIVMASGYSRRMGENKLKLPYQDTTLLDYTFEKLSYIPFYNIYVCGREEWVENLSKKYNYQYLENKLAHLGQSESIKLGISNATGEGIAFFTGDQPLLTRDTLLKIYFNFLKYKYITIPRAEGERFSPVFFPKEKKRELLNLSGDVGGKKVIKNSPLISFVEFPNKFEFLDIDTPEEYNLIKSLHK</sequence>
<dbReference type="EMBL" id="JAHLFN010000055">
    <property type="protein sequence ID" value="MBU3842456.1"/>
    <property type="molecule type" value="Genomic_DNA"/>
</dbReference>
<evidence type="ECO:0000259" key="1">
    <source>
        <dbReference type="Pfam" id="PF12804"/>
    </source>
</evidence>
<dbReference type="Pfam" id="PF12804">
    <property type="entry name" value="NTP_transf_3"/>
    <property type="match status" value="1"/>
</dbReference>
<reference evidence="2" key="2">
    <citation type="submission" date="2021-04" db="EMBL/GenBank/DDBJ databases">
        <authorList>
            <person name="Gilroy R."/>
        </authorList>
    </citation>
    <scope>NUCLEOTIDE SEQUENCE</scope>
    <source>
        <strain evidence="2">A6-441</strain>
    </source>
</reference>
<reference evidence="2" key="1">
    <citation type="journal article" date="2021" name="PeerJ">
        <title>Extensive microbial diversity within the chicken gut microbiome revealed by metagenomics and culture.</title>
        <authorList>
            <person name="Gilroy R."/>
            <person name="Ravi A."/>
            <person name="Getino M."/>
            <person name="Pursley I."/>
            <person name="Horton D.L."/>
            <person name="Alikhan N.F."/>
            <person name="Baker D."/>
            <person name="Gharbi K."/>
            <person name="Hall N."/>
            <person name="Watson M."/>
            <person name="Adriaenssens E.M."/>
            <person name="Foster-Nyarko E."/>
            <person name="Jarju S."/>
            <person name="Secka A."/>
            <person name="Antonio M."/>
            <person name="Oren A."/>
            <person name="Chaudhuri R.R."/>
            <person name="La Ragione R."/>
            <person name="Hildebrand F."/>
            <person name="Pallen M.J."/>
        </authorList>
    </citation>
    <scope>NUCLEOTIDE SEQUENCE</scope>
    <source>
        <strain evidence="2">A6-441</strain>
    </source>
</reference>
<dbReference type="PANTHER" id="PTHR43777">
    <property type="entry name" value="MOLYBDENUM COFACTOR CYTIDYLYLTRANSFERASE"/>
    <property type="match status" value="1"/>
</dbReference>
<name>A0A9E2NYW5_9FUSO</name>
<gene>
    <name evidence="2" type="primary">yqeC</name>
    <name evidence="2" type="ORF">IAA47_05670</name>
</gene>
<dbReference type="Proteomes" id="UP000724657">
    <property type="component" value="Unassembled WGS sequence"/>
</dbReference>
<dbReference type="CDD" id="cd04182">
    <property type="entry name" value="GT_2_like_f"/>
    <property type="match status" value="1"/>
</dbReference>
<evidence type="ECO:0000313" key="2">
    <source>
        <dbReference type="EMBL" id="MBU3842456.1"/>
    </source>
</evidence>
<comment type="caution">
    <text evidence="2">The sequence shown here is derived from an EMBL/GenBank/DDBJ whole genome shotgun (WGS) entry which is preliminary data.</text>
</comment>
<dbReference type="InterPro" id="IPR029044">
    <property type="entry name" value="Nucleotide-diphossugar_trans"/>
</dbReference>
<dbReference type="InterPro" id="IPR017587">
    <property type="entry name" value="YqeC"/>
</dbReference>